<feature type="transmembrane region" description="Helical" evidence="5">
    <location>
        <begin position="287"/>
        <end position="307"/>
    </location>
</feature>
<sequence>MAAMEAGGKSMFVHMKRLLLCVAYIVTSSCLIRFNKYLMHPDRFNYAHALPGMHMLVSSVLCFGFYLVCPKGFPGMEASRGRRLEVLKWSMPISMSFSVALFCSNKAYLYANVSFLQFMKEANVIIVFLMAVAAGLQDINRLRLLIVVWVLAGSTLAASGEIEFSWIGFQLQMLSQLAESSRIVMGEVLLGGGGVKLDPLSFTLYVAPCCFCWLFVGMVFSWDAGIIPAAIRSWHLLLPNAVLAFVLNVIMASVIKEVSGVGFVLAGVIKDVVLVVYCSFIAGEKVVPLQCVGFSVTLIGVFVWTYMKAMPNCPFVQRMEALLGIEPRQAQTAKKLKVIAPPVEATHLLKSAKASMTSYTEPLPCKPAPPGDQREGA</sequence>
<dbReference type="InterPro" id="IPR050186">
    <property type="entry name" value="TPT_transporter"/>
</dbReference>
<gene>
    <name evidence="7" type="ORF">BRAN1462_LOCUS28574</name>
</gene>
<evidence type="ECO:0000259" key="6">
    <source>
        <dbReference type="Pfam" id="PF03151"/>
    </source>
</evidence>
<organism evidence="7">
    <name type="scientific">Zooxanthella nutricula</name>
    <dbReference type="NCBI Taxonomy" id="1333877"/>
    <lineage>
        <taxon>Eukaryota</taxon>
        <taxon>Sar</taxon>
        <taxon>Alveolata</taxon>
        <taxon>Dinophyceae</taxon>
        <taxon>Peridiniales</taxon>
        <taxon>Peridiniales incertae sedis</taxon>
        <taxon>Zooxanthella</taxon>
    </lineage>
</organism>
<evidence type="ECO:0000313" key="7">
    <source>
        <dbReference type="EMBL" id="CAD9571666.1"/>
    </source>
</evidence>
<dbReference type="Pfam" id="PF03151">
    <property type="entry name" value="TPT"/>
    <property type="match status" value="1"/>
</dbReference>
<keyword evidence="4 5" id="KW-0472">Membrane</keyword>
<reference evidence="7" key="1">
    <citation type="submission" date="2021-01" db="EMBL/GenBank/DDBJ databases">
        <authorList>
            <person name="Corre E."/>
            <person name="Pelletier E."/>
            <person name="Niang G."/>
            <person name="Scheremetjew M."/>
            <person name="Finn R."/>
            <person name="Kale V."/>
            <person name="Holt S."/>
            <person name="Cochrane G."/>
            <person name="Meng A."/>
            <person name="Brown T."/>
            <person name="Cohen L."/>
        </authorList>
    </citation>
    <scope>NUCLEOTIDE SEQUENCE</scope>
    <source>
        <strain evidence="7">RCC3387</strain>
    </source>
</reference>
<evidence type="ECO:0000256" key="4">
    <source>
        <dbReference type="ARBA" id="ARBA00023136"/>
    </source>
</evidence>
<evidence type="ECO:0000256" key="1">
    <source>
        <dbReference type="ARBA" id="ARBA00004141"/>
    </source>
</evidence>
<accession>A0A7S2P268</accession>
<feature type="transmembrane region" description="Helical" evidence="5">
    <location>
        <begin position="202"/>
        <end position="222"/>
    </location>
</feature>
<evidence type="ECO:0000256" key="5">
    <source>
        <dbReference type="SAM" id="Phobius"/>
    </source>
</evidence>
<feature type="transmembrane region" description="Helical" evidence="5">
    <location>
        <begin position="261"/>
        <end position="280"/>
    </location>
</feature>
<evidence type="ECO:0000256" key="3">
    <source>
        <dbReference type="ARBA" id="ARBA00022989"/>
    </source>
</evidence>
<dbReference type="GO" id="GO:0016020">
    <property type="term" value="C:membrane"/>
    <property type="evidence" value="ECO:0007669"/>
    <property type="project" value="UniProtKB-SubCell"/>
</dbReference>
<dbReference type="InterPro" id="IPR004853">
    <property type="entry name" value="Sugar_P_trans_dom"/>
</dbReference>
<feature type="domain" description="Sugar phosphate transporter" evidence="6">
    <location>
        <begin position="17"/>
        <end position="304"/>
    </location>
</feature>
<keyword evidence="2 5" id="KW-0812">Transmembrane</keyword>
<feature type="transmembrane region" description="Helical" evidence="5">
    <location>
        <begin position="122"/>
        <end position="139"/>
    </location>
</feature>
<keyword evidence="3 5" id="KW-1133">Transmembrane helix</keyword>
<dbReference type="AlphaFoldDB" id="A0A7S2P268"/>
<proteinExistence type="predicted"/>
<feature type="transmembrane region" description="Helical" evidence="5">
    <location>
        <begin position="234"/>
        <end position="255"/>
    </location>
</feature>
<comment type="subcellular location">
    <subcellularLocation>
        <location evidence="1">Membrane</location>
        <topology evidence="1">Multi-pass membrane protein</topology>
    </subcellularLocation>
</comment>
<name>A0A7S2P268_9DINO</name>
<dbReference type="EMBL" id="HBGW01045029">
    <property type="protein sequence ID" value="CAD9571666.1"/>
    <property type="molecule type" value="Transcribed_RNA"/>
</dbReference>
<feature type="transmembrane region" description="Helical" evidence="5">
    <location>
        <begin position="89"/>
        <end position="110"/>
    </location>
</feature>
<feature type="transmembrane region" description="Helical" evidence="5">
    <location>
        <begin position="46"/>
        <end position="68"/>
    </location>
</feature>
<feature type="transmembrane region" description="Helical" evidence="5">
    <location>
        <begin position="146"/>
        <end position="169"/>
    </location>
</feature>
<dbReference type="PANTHER" id="PTHR11132">
    <property type="entry name" value="SOLUTE CARRIER FAMILY 35"/>
    <property type="match status" value="1"/>
</dbReference>
<evidence type="ECO:0000256" key="2">
    <source>
        <dbReference type="ARBA" id="ARBA00022692"/>
    </source>
</evidence>
<protein>
    <recommendedName>
        <fullName evidence="6">Sugar phosphate transporter domain-containing protein</fullName>
    </recommendedName>
</protein>